<evidence type="ECO:0000313" key="1">
    <source>
        <dbReference type="EMBL" id="DAE17110.1"/>
    </source>
</evidence>
<dbReference type="EMBL" id="BK015636">
    <property type="protein sequence ID" value="DAE17110.1"/>
    <property type="molecule type" value="Genomic_DNA"/>
</dbReference>
<protein>
    <submittedName>
        <fullName evidence="1">Uncharacterized protein</fullName>
    </submittedName>
</protein>
<organism evidence="1">
    <name type="scientific">Siphoviridae sp. ctbvd11</name>
    <dbReference type="NCBI Taxonomy" id="2825567"/>
    <lineage>
        <taxon>Viruses</taxon>
        <taxon>Duplodnaviria</taxon>
        <taxon>Heunggongvirae</taxon>
        <taxon>Uroviricota</taxon>
        <taxon>Caudoviricetes</taxon>
    </lineage>
</organism>
<accession>A0A8S5QCU4</accession>
<proteinExistence type="predicted"/>
<name>A0A8S5QCU4_9CAUD</name>
<reference evidence="1" key="1">
    <citation type="journal article" date="2021" name="Proc. Natl. Acad. Sci. U.S.A.">
        <title>A Catalog of Tens of Thousands of Viruses from Human Metagenomes Reveals Hidden Associations with Chronic Diseases.</title>
        <authorList>
            <person name="Tisza M.J."/>
            <person name="Buck C.B."/>
        </authorList>
    </citation>
    <scope>NUCLEOTIDE SEQUENCE</scope>
    <source>
        <strain evidence="1">Ctbvd11</strain>
    </source>
</reference>
<sequence>MGKTQCQRLWCSAEPRPCFLPFDEKRCSLRLPISQTLFR</sequence>